<evidence type="ECO:0000313" key="4">
    <source>
        <dbReference type="Proteomes" id="UP000619118"/>
    </source>
</evidence>
<organism evidence="3 4">
    <name type="scientific">Shewanella litoralis</name>
    <dbReference type="NCBI Taxonomy" id="2282700"/>
    <lineage>
        <taxon>Bacteria</taxon>
        <taxon>Pseudomonadati</taxon>
        <taxon>Pseudomonadota</taxon>
        <taxon>Gammaproteobacteria</taxon>
        <taxon>Alteromonadales</taxon>
        <taxon>Shewanellaceae</taxon>
        <taxon>Shewanella</taxon>
    </lineage>
</organism>
<dbReference type="InterPro" id="IPR006056">
    <property type="entry name" value="RidA"/>
</dbReference>
<dbReference type="SUPFAM" id="SSF55298">
    <property type="entry name" value="YjgF-like"/>
    <property type="match status" value="1"/>
</dbReference>
<gene>
    <name evidence="3" type="ORF">GCM10009411_21720</name>
</gene>
<dbReference type="EMBL" id="BMQX01000014">
    <property type="protein sequence ID" value="GGQ21162.1"/>
    <property type="molecule type" value="Genomic_DNA"/>
</dbReference>
<evidence type="ECO:0000313" key="3">
    <source>
        <dbReference type="EMBL" id="GGQ21162.1"/>
    </source>
</evidence>
<dbReference type="PANTHER" id="PTHR11803:SF39">
    <property type="entry name" value="2-IMINOBUTANOATE_2-IMINOPROPANOATE DEAMINASE"/>
    <property type="match status" value="1"/>
</dbReference>
<comment type="caution">
    <text evidence="3">The sequence shown here is derived from an EMBL/GenBank/DDBJ whole genome shotgun (WGS) entry which is preliminary data.</text>
</comment>
<keyword evidence="2" id="KW-0732">Signal</keyword>
<dbReference type="RefSeq" id="WP_229785894.1">
    <property type="nucleotide sequence ID" value="NZ_BMQX01000014.1"/>
</dbReference>
<dbReference type="PROSITE" id="PS01094">
    <property type="entry name" value="UPF0076"/>
    <property type="match status" value="1"/>
</dbReference>
<dbReference type="Proteomes" id="UP000619118">
    <property type="component" value="Unassembled WGS sequence"/>
</dbReference>
<name>A0ABQ2RCN9_9GAMM</name>
<dbReference type="InterPro" id="IPR019897">
    <property type="entry name" value="RidA_CS"/>
</dbReference>
<dbReference type="Gene3D" id="3.30.1330.40">
    <property type="entry name" value="RutC-like"/>
    <property type="match status" value="1"/>
</dbReference>
<proteinExistence type="inferred from homology"/>
<feature type="chain" id="PRO_5047203376" evidence="2">
    <location>
        <begin position="28"/>
        <end position="156"/>
    </location>
</feature>
<dbReference type="PANTHER" id="PTHR11803">
    <property type="entry name" value="2-IMINOBUTANOATE/2-IMINOPROPANOATE DEAMINASE RIDA"/>
    <property type="match status" value="1"/>
</dbReference>
<dbReference type="InterPro" id="IPR006175">
    <property type="entry name" value="YjgF/YER057c/UK114"/>
</dbReference>
<comment type="similarity">
    <text evidence="1">Belongs to the RutC family.</text>
</comment>
<sequence length="156" mass="16917">MKQSPLAMTLLNVATVILLSSMTQAVAAQVTKQSVQFTNHSKANSLPFSEAVQVNNTLYLSGQIGFDSQTKQLVTGGVEAETKATLTNIKRTLNQTGYQLSDVVKCTVMLADINDFAKFNQIYQQFFSSPYPARSTFAVSGLALNAQIEIECIAAK</sequence>
<protein>
    <submittedName>
        <fullName evidence="3">RidA family protein</fullName>
    </submittedName>
</protein>
<dbReference type="Pfam" id="PF01042">
    <property type="entry name" value="Ribonuc_L-PSP"/>
    <property type="match status" value="1"/>
</dbReference>
<keyword evidence="4" id="KW-1185">Reference proteome</keyword>
<dbReference type="InterPro" id="IPR035959">
    <property type="entry name" value="RutC-like_sf"/>
</dbReference>
<dbReference type="NCBIfam" id="TIGR00004">
    <property type="entry name" value="Rid family detoxifying hydrolase"/>
    <property type="match status" value="1"/>
</dbReference>
<dbReference type="CDD" id="cd00448">
    <property type="entry name" value="YjgF_YER057c_UK114_family"/>
    <property type="match status" value="1"/>
</dbReference>
<reference evidence="4" key="1">
    <citation type="journal article" date="2019" name="Int. J. Syst. Evol. Microbiol.">
        <title>The Global Catalogue of Microorganisms (GCM) 10K type strain sequencing project: providing services to taxonomists for standard genome sequencing and annotation.</title>
        <authorList>
            <consortium name="The Broad Institute Genomics Platform"/>
            <consortium name="The Broad Institute Genome Sequencing Center for Infectious Disease"/>
            <person name="Wu L."/>
            <person name="Ma J."/>
        </authorList>
    </citation>
    <scope>NUCLEOTIDE SEQUENCE [LARGE SCALE GENOMIC DNA]</scope>
    <source>
        <strain evidence="4">JCM 32306</strain>
    </source>
</reference>
<accession>A0ABQ2RCN9</accession>
<evidence type="ECO:0000256" key="2">
    <source>
        <dbReference type="SAM" id="SignalP"/>
    </source>
</evidence>
<evidence type="ECO:0000256" key="1">
    <source>
        <dbReference type="ARBA" id="ARBA00010552"/>
    </source>
</evidence>
<feature type="signal peptide" evidence="2">
    <location>
        <begin position="1"/>
        <end position="27"/>
    </location>
</feature>